<dbReference type="RefSeq" id="WP_212010365.1">
    <property type="nucleotide sequence ID" value="NZ_JAAFYZ010000056.1"/>
</dbReference>
<accession>A0ABS5KRW2</accession>
<gene>
    <name evidence="2" type="ORF">KGQ19_18130</name>
</gene>
<evidence type="ECO:0008006" key="4">
    <source>
        <dbReference type="Google" id="ProtNLM"/>
    </source>
</evidence>
<evidence type="ECO:0000313" key="3">
    <source>
        <dbReference type="Proteomes" id="UP000730482"/>
    </source>
</evidence>
<reference evidence="2 3" key="1">
    <citation type="submission" date="2020-02" db="EMBL/GenBank/DDBJ databases">
        <title>Acidophilic actinobacteria isolated from forest soil.</title>
        <authorList>
            <person name="Golinska P."/>
        </authorList>
    </citation>
    <scope>NUCLEOTIDE SEQUENCE [LARGE SCALE GENOMIC DNA]</scope>
    <source>
        <strain evidence="2 3">NL8</strain>
    </source>
</reference>
<dbReference type="EMBL" id="JAAFYZ010000056">
    <property type="protein sequence ID" value="MBS2548787.1"/>
    <property type="molecule type" value="Genomic_DNA"/>
</dbReference>
<dbReference type="PANTHER" id="PTHR34135">
    <property type="entry name" value="LYSOZYME"/>
    <property type="match status" value="1"/>
</dbReference>
<name>A0ABS5KRW2_9ACTN</name>
<proteinExistence type="inferred from homology"/>
<protein>
    <recommendedName>
        <fullName evidence="4">Glycoside hydrolase family 25</fullName>
    </recommendedName>
</protein>
<dbReference type="InterPro" id="IPR017853">
    <property type="entry name" value="GH"/>
</dbReference>
<organism evidence="2 3">
    <name type="scientific">Catenulispora pinistramenti</name>
    <dbReference type="NCBI Taxonomy" id="2705254"/>
    <lineage>
        <taxon>Bacteria</taxon>
        <taxon>Bacillati</taxon>
        <taxon>Actinomycetota</taxon>
        <taxon>Actinomycetes</taxon>
        <taxon>Catenulisporales</taxon>
        <taxon>Catenulisporaceae</taxon>
        <taxon>Catenulispora</taxon>
    </lineage>
</organism>
<keyword evidence="3" id="KW-1185">Reference proteome</keyword>
<evidence type="ECO:0000256" key="1">
    <source>
        <dbReference type="ARBA" id="ARBA00010646"/>
    </source>
</evidence>
<evidence type="ECO:0000313" key="2">
    <source>
        <dbReference type="EMBL" id="MBS2548787.1"/>
    </source>
</evidence>
<comment type="similarity">
    <text evidence="1">Belongs to the glycosyl hydrolase 25 family.</text>
</comment>
<dbReference type="PANTHER" id="PTHR34135:SF2">
    <property type="entry name" value="LYSOZYME"/>
    <property type="match status" value="1"/>
</dbReference>
<sequence>MTIFFPDVSNFQAGLRIQPGTVALIAKASEGTYYTDASYAGFKAQAAAVGSVFSAYHFLKAGDGAGQADYCHAIVGATPVMLDVEPEGASKPSVADCAAFIARMRQLGGRVWGVYYPRWYWSQTGGDLASLDVALIASGYPGGYSDTDPNWNGYGGKSPDVWQYTDKQPYAGQSIDFNAYRGTTAQLAALINGTATTPTGDDTVTPYDIWAFKNAHLDPIDMRQRLVNAETAAEQARDQTNTIKAELDGVNGKLDALINTINGMRTGGIDVGVLASDITHAIGTKLAA</sequence>
<comment type="caution">
    <text evidence="2">The sequence shown here is derived from an EMBL/GenBank/DDBJ whole genome shotgun (WGS) entry which is preliminary data.</text>
</comment>
<dbReference type="Gene3D" id="3.20.20.80">
    <property type="entry name" value="Glycosidases"/>
    <property type="match status" value="1"/>
</dbReference>
<dbReference type="Pfam" id="PF01183">
    <property type="entry name" value="Glyco_hydro_25"/>
    <property type="match status" value="1"/>
</dbReference>
<dbReference type="SUPFAM" id="SSF51445">
    <property type="entry name" value="(Trans)glycosidases"/>
    <property type="match status" value="1"/>
</dbReference>
<dbReference type="PROSITE" id="PS51904">
    <property type="entry name" value="GLYCOSYL_HYDROL_F25_2"/>
    <property type="match status" value="1"/>
</dbReference>
<dbReference type="Proteomes" id="UP000730482">
    <property type="component" value="Unassembled WGS sequence"/>
</dbReference>
<dbReference type="InterPro" id="IPR002053">
    <property type="entry name" value="Glyco_hydro_25"/>
</dbReference>